<dbReference type="EMBL" id="JAGDQJ010000028">
    <property type="protein sequence ID" value="MBO1627650.1"/>
    <property type="molecule type" value="Genomic_DNA"/>
</dbReference>
<sequence length="161" mass="19389">MNGKEIQRLVEEISLQYFGRAFLHKAMFNKRLRTTGGRYLLRSHNIELNYRHYEVYGKEELIDIIKHELCHYHLHIMGRGYQHRDRDFRQLLKEVGAPRFCKRITGERTEPKTHVYECMECTLQYVRRRQINTKRYVCGKCKGKLKEIKNTLTVKNQSSIL</sequence>
<reference evidence="6 7" key="1">
    <citation type="submission" date="2021-03" db="EMBL/GenBank/DDBJ databases">
        <title>Identification of novel Bacillus strains.</title>
        <authorList>
            <person name="Xiao Z."/>
            <person name="Li Y."/>
            <person name="Shen J."/>
        </authorList>
    </citation>
    <scope>NUCLEOTIDE SEQUENCE [LARGE SCALE GENOMIC DNA]</scope>
    <source>
        <strain evidence="6 7">SY8</strain>
    </source>
</reference>
<evidence type="ECO:0000256" key="1">
    <source>
        <dbReference type="ARBA" id="ARBA00022490"/>
    </source>
</evidence>
<feature type="domain" description="SprT-like" evidence="5">
    <location>
        <begin position="4"/>
        <end position="148"/>
    </location>
</feature>
<protein>
    <recommendedName>
        <fullName evidence="4">Protein SprT-like</fullName>
    </recommendedName>
</protein>
<dbReference type="Proteomes" id="UP000677611">
    <property type="component" value="Unassembled WGS sequence"/>
</dbReference>
<keyword evidence="1 4" id="KW-0963">Cytoplasm</keyword>
<evidence type="ECO:0000313" key="7">
    <source>
        <dbReference type="Proteomes" id="UP000677611"/>
    </source>
</evidence>
<evidence type="ECO:0000256" key="4">
    <source>
        <dbReference type="HAMAP-Rule" id="MF_00745"/>
    </source>
</evidence>
<accession>A0ABS3P3M8</accession>
<evidence type="ECO:0000259" key="5">
    <source>
        <dbReference type="SMART" id="SM00731"/>
    </source>
</evidence>
<dbReference type="RefSeq" id="WP_208018938.1">
    <property type="nucleotide sequence ID" value="NZ_JAGDQJ010000028.1"/>
</dbReference>
<evidence type="ECO:0000313" key="6">
    <source>
        <dbReference type="EMBL" id="MBO1627650.1"/>
    </source>
</evidence>
<feature type="binding site" evidence="4">
    <location>
        <position position="71"/>
    </location>
    <ligand>
        <name>Zn(2+)</name>
        <dbReference type="ChEBI" id="CHEBI:29105"/>
    </ligand>
</feature>
<comment type="cofactor">
    <cofactor evidence="4">
        <name>Zn(2+)</name>
        <dbReference type="ChEBI" id="CHEBI:29105"/>
    </cofactor>
    <text evidence="4">Binds 1 zinc ion.</text>
</comment>
<evidence type="ECO:0000256" key="2">
    <source>
        <dbReference type="ARBA" id="ARBA00022723"/>
    </source>
</evidence>
<dbReference type="InterPro" id="IPR035240">
    <property type="entry name" value="SprT_Zn_ribbon"/>
</dbReference>
<gene>
    <name evidence="6" type="ORF">J4P90_21015</name>
</gene>
<dbReference type="InterPro" id="IPR006640">
    <property type="entry name" value="SprT-like_domain"/>
</dbReference>
<dbReference type="NCBIfam" id="NF003339">
    <property type="entry name" value="PRK04351.1"/>
    <property type="match status" value="1"/>
</dbReference>
<dbReference type="HAMAP" id="MF_00745">
    <property type="entry name" value="SprT_like"/>
    <property type="match status" value="1"/>
</dbReference>
<keyword evidence="7" id="KW-1185">Reference proteome</keyword>
<feature type="active site" evidence="4">
    <location>
        <position position="68"/>
    </location>
</feature>
<dbReference type="Pfam" id="PF10263">
    <property type="entry name" value="SprT-like"/>
    <property type="match status" value="1"/>
</dbReference>
<organism evidence="6 7">
    <name type="scientific">Bacillus arachidis</name>
    <dbReference type="NCBI Taxonomy" id="2819290"/>
    <lineage>
        <taxon>Bacteria</taxon>
        <taxon>Bacillati</taxon>
        <taxon>Bacillota</taxon>
        <taxon>Bacilli</taxon>
        <taxon>Bacillales</taxon>
        <taxon>Bacillaceae</taxon>
        <taxon>Bacillus</taxon>
    </lineage>
</organism>
<proteinExistence type="inferred from homology"/>
<comment type="caution">
    <text evidence="6">The sequence shown here is derived from an EMBL/GenBank/DDBJ whole genome shotgun (WGS) entry which is preliminary data.</text>
</comment>
<keyword evidence="3 4" id="KW-0862">Zinc</keyword>
<dbReference type="SMART" id="SM00731">
    <property type="entry name" value="SprT"/>
    <property type="match status" value="1"/>
</dbReference>
<dbReference type="InterPro" id="IPR023524">
    <property type="entry name" value="Uncharacterised_SprT-like"/>
</dbReference>
<keyword evidence="2 4" id="KW-0479">Metal-binding</keyword>
<feature type="binding site" evidence="4">
    <location>
        <position position="67"/>
    </location>
    <ligand>
        <name>Zn(2+)</name>
        <dbReference type="ChEBI" id="CHEBI:29105"/>
    </ligand>
</feature>
<dbReference type="Pfam" id="PF17283">
    <property type="entry name" value="Zn_ribbon_SprT"/>
    <property type="match status" value="1"/>
</dbReference>
<evidence type="ECO:0000256" key="3">
    <source>
        <dbReference type="ARBA" id="ARBA00022833"/>
    </source>
</evidence>
<comment type="similarity">
    <text evidence="4">Belongs to the SprT family.</text>
</comment>
<name>A0ABS3P3M8_9BACI</name>
<comment type="subcellular location">
    <subcellularLocation>
        <location evidence="4">Cytoplasm</location>
    </subcellularLocation>
</comment>